<dbReference type="Pfam" id="PF01261">
    <property type="entry name" value="AP_endonuc_2"/>
    <property type="match status" value="1"/>
</dbReference>
<keyword evidence="3" id="KW-1185">Reference proteome</keyword>
<organism evidence="2 3">
    <name type="scientific">Paenibacillus aceris</name>
    <dbReference type="NCBI Taxonomy" id="869555"/>
    <lineage>
        <taxon>Bacteria</taxon>
        <taxon>Bacillati</taxon>
        <taxon>Bacillota</taxon>
        <taxon>Bacilli</taxon>
        <taxon>Bacillales</taxon>
        <taxon>Paenibacillaceae</taxon>
        <taxon>Paenibacillus</taxon>
    </lineage>
</organism>
<evidence type="ECO:0000313" key="2">
    <source>
        <dbReference type="EMBL" id="MBP1967026.1"/>
    </source>
</evidence>
<gene>
    <name evidence="2" type="ORF">J2Z65_006290</name>
</gene>
<comment type="caution">
    <text evidence="2">The sequence shown here is derived from an EMBL/GenBank/DDBJ whole genome shotgun (WGS) entry which is preliminary data.</text>
</comment>
<dbReference type="GO" id="GO:0016853">
    <property type="term" value="F:isomerase activity"/>
    <property type="evidence" value="ECO:0007669"/>
    <property type="project" value="UniProtKB-KW"/>
</dbReference>
<protein>
    <submittedName>
        <fullName evidence="2">Sugar phosphate isomerase/epimerase</fullName>
    </submittedName>
</protein>
<evidence type="ECO:0000259" key="1">
    <source>
        <dbReference type="Pfam" id="PF01261"/>
    </source>
</evidence>
<name>A0ABS4I9I2_9BACL</name>
<dbReference type="Gene3D" id="3.20.20.150">
    <property type="entry name" value="Divalent-metal-dependent TIM barrel enzymes"/>
    <property type="match status" value="1"/>
</dbReference>
<dbReference type="PANTHER" id="PTHR12110">
    <property type="entry name" value="HYDROXYPYRUVATE ISOMERASE"/>
    <property type="match status" value="1"/>
</dbReference>
<dbReference type="InterPro" id="IPR013022">
    <property type="entry name" value="Xyl_isomerase-like_TIM-brl"/>
</dbReference>
<dbReference type="RefSeq" id="WP_167051988.1">
    <property type="nucleotide sequence ID" value="NZ_JAAOZR010000001.1"/>
</dbReference>
<dbReference type="Proteomes" id="UP001519344">
    <property type="component" value="Unassembled WGS sequence"/>
</dbReference>
<dbReference type="SUPFAM" id="SSF51658">
    <property type="entry name" value="Xylose isomerase-like"/>
    <property type="match status" value="1"/>
</dbReference>
<dbReference type="InterPro" id="IPR036237">
    <property type="entry name" value="Xyl_isomerase-like_sf"/>
</dbReference>
<dbReference type="InterPro" id="IPR050312">
    <property type="entry name" value="IolE/XylAMocC-like"/>
</dbReference>
<feature type="domain" description="Xylose isomerase-like TIM barrel" evidence="1">
    <location>
        <begin position="26"/>
        <end position="305"/>
    </location>
</feature>
<keyword evidence="2" id="KW-0413">Isomerase</keyword>
<reference evidence="2 3" key="1">
    <citation type="submission" date="2021-03" db="EMBL/GenBank/DDBJ databases">
        <title>Genomic Encyclopedia of Type Strains, Phase IV (KMG-IV): sequencing the most valuable type-strain genomes for metagenomic binning, comparative biology and taxonomic classification.</title>
        <authorList>
            <person name="Goeker M."/>
        </authorList>
    </citation>
    <scope>NUCLEOTIDE SEQUENCE [LARGE SCALE GENOMIC DNA]</scope>
    <source>
        <strain evidence="2 3">DSM 24950</strain>
    </source>
</reference>
<accession>A0ABS4I9I2</accession>
<evidence type="ECO:0000313" key="3">
    <source>
        <dbReference type="Proteomes" id="UP001519344"/>
    </source>
</evidence>
<dbReference type="PANTHER" id="PTHR12110:SF53">
    <property type="entry name" value="BLR5974 PROTEIN"/>
    <property type="match status" value="1"/>
</dbReference>
<dbReference type="EMBL" id="JAGGKV010000028">
    <property type="protein sequence ID" value="MBP1967026.1"/>
    <property type="molecule type" value="Genomic_DNA"/>
</dbReference>
<proteinExistence type="predicted"/>
<sequence>MIDKGEYSFSTCWNIKKHTIGREMIEEIKALGFRYVELNYNVTDELMSTIEPMIEKGEIGVSSVHNVFPFIDDKDYDTDSVMLGFDDEEKRKRSIELLIRSMEYANRYGAKAVVVHPGEVPFEYNIDLDLKKLYRDHGRTSAEYQGLWQNMMERRNQLSPRYTKRIQDSLEVVSDYTAKKGWNIAIGIETRSRSYQMPTLMEAKTICDNLEGSPVRLWYDIGHAMMMDRMGLYENLKELEEVKRYIYGVHIHETLELSDHWCPYVHSKDLHYFDHFLEAIDIAKVKVYELKALCQPDEIDESHRLITSKIAARKGS</sequence>